<keyword evidence="2" id="KW-1185">Reference proteome</keyword>
<evidence type="ECO:0000313" key="2">
    <source>
        <dbReference type="Proteomes" id="UP000760407"/>
    </source>
</evidence>
<reference evidence="1 2" key="1">
    <citation type="submission" date="2020-08" db="EMBL/GenBank/DDBJ databases">
        <title>Comparative genomics of Francisella species.</title>
        <authorList>
            <person name="Sahl J."/>
            <person name="Sjodin A."/>
            <person name="Wagner D."/>
            <person name="Forsman M."/>
        </authorList>
    </citation>
    <scope>NUCLEOTIDE SEQUENCE [LARGE SCALE GENOMIC DNA]</scope>
    <source>
        <strain evidence="1 2">F1093</strain>
    </source>
</reference>
<name>A0ABS1GC77_9GAMM</name>
<protein>
    <submittedName>
        <fullName evidence="1">Head decoration protein</fullName>
    </submittedName>
</protein>
<gene>
    <name evidence="1" type="ORF">IBE52_05795</name>
</gene>
<dbReference type="EMBL" id="JACTSG010000004">
    <property type="protein sequence ID" value="MBK2302419.1"/>
    <property type="molecule type" value="Genomic_DNA"/>
</dbReference>
<sequence>MSNISTTNIDTSPVFIEQGTFEDGVLTLAGAATVKAGTILAVDSSTQKYVLFVKGGNTNENGIPKAVLTYDLVATGAGDRPVRVGLAGDVRLDKLIINADGDNSNVDKTVMDQLRDYGIVVRTVKNLSSLDNQ</sequence>
<dbReference type="Proteomes" id="UP000760407">
    <property type="component" value="Unassembled WGS sequence"/>
</dbReference>
<proteinExistence type="predicted"/>
<comment type="caution">
    <text evidence="1">The sequence shown here is derived from an EMBL/GenBank/DDBJ whole genome shotgun (WGS) entry which is preliminary data.</text>
</comment>
<dbReference type="RefSeq" id="WP_200166562.1">
    <property type="nucleotide sequence ID" value="NZ_JACTSG010000004.1"/>
</dbReference>
<dbReference type="Pfam" id="PF02924">
    <property type="entry name" value="HDPD"/>
    <property type="match status" value="1"/>
</dbReference>
<accession>A0ABS1GC77</accession>
<dbReference type="InterPro" id="IPR004195">
    <property type="entry name" value="Head_decoration_D"/>
</dbReference>
<evidence type="ECO:0000313" key="1">
    <source>
        <dbReference type="EMBL" id="MBK2302419.1"/>
    </source>
</evidence>
<organism evidence="1 2">
    <name type="scientific">Francisella philomiragia</name>
    <dbReference type="NCBI Taxonomy" id="28110"/>
    <lineage>
        <taxon>Bacteria</taxon>
        <taxon>Pseudomonadati</taxon>
        <taxon>Pseudomonadota</taxon>
        <taxon>Gammaproteobacteria</taxon>
        <taxon>Thiotrichales</taxon>
        <taxon>Francisellaceae</taxon>
        <taxon>Francisella</taxon>
    </lineage>
</organism>